<dbReference type="InterPro" id="IPR039424">
    <property type="entry name" value="SBP_5"/>
</dbReference>
<sequence>MYNQAILHYLNMAESLNPAFRLHEPLPVSIEELSEILCCTSRNVKFILRKLEEKGMIHWQAGRGRGNMSQLTFLQSKEEILENSFQELLRKGKIKEATVLLGNATGNEAFKVRLLNELNKHLGFQHEPESTSGQDVLRMVRNRALDKLDPAFVYSAFESYLLSQICSTLVIYETANNRFLPGLAHMWESNEDHTHWVFYLRKGVRFHHGRIMTAKDIIASLERLRNLHSPSLWFYNDIISAEMQGEYCVHFHLSRPNLFILHLFSNIHMSIVPYDVDFSTAFVGSGPYRVKELNENVLVLEAFDQYYGLRALLDRVEIWFLLHDVAPERQYELPDQLLKERENRHDCNNRIDYPALGCRYILFNFRKKGIHHQLKFRQALRLIYDRTAVIKELGGSRLTPADSLLPWNSRERKWENTTDSAEQIKELLRACGYDGEAITVAFISKKEESEEAQWLQHRCAAVGITLKLHPLERHNAEEVMNHAELILGEEILEEDWQWGVITYFKNESNYLRLLLLKSQCDVIDQSLEDFAQQNEADRARLLNQAESILRDNVWVLYGCHLNKRALFDQSLYGLHTSTFGFLDLSKLWIKSPFQGPV</sequence>
<dbReference type="GO" id="GO:0015833">
    <property type="term" value="P:peptide transport"/>
    <property type="evidence" value="ECO:0007669"/>
    <property type="project" value="TreeGrafter"/>
</dbReference>
<keyword evidence="5" id="KW-1185">Reference proteome</keyword>
<dbReference type="SUPFAM" id="SSF46785">
    <property type="entry name" value="Winged helix' DNA-binding domain"/>
    <property type="match status" value="1"/>
</dbReference>
<feature type="domain" description="Solute-binding protein family 5" evidence="2">
    <location>
        <begin position="180"/>
        <end position="476"/>
    </location>
</feature>
<dbReference type="SUPFAM" id="SSF53850">
    <property type="entry name" value="Periplasmic binding protein-like II"/>
    <property type="match status" value="1"/>
</dbReference>
<dbReference type="InterPro" id="IPR025370">
    <property type="entry name" value="SgrR_HTH_N"/>
</dbReference>
<feature type="domain" description="Transcriptional regulator SgrR N-terminal HTH" evidence="3">
    <location>
        <begin position="23"/>
        <end position="116"/>
    </location>
</feature>
<dbReference type="InterPro" id="IPR000914">
    <property type="entry name" value="SBP_5_dom"/>
</dbReference>
<dbReference type="Pfam" id="PF00496">
    <property type="entry name" value="SBP_bac_5"/>
    <property type="match status" value="1"/>
</dbReference>
<name>A0A850EP06_9BACL</name>
<dbReference type="GO" id="GO:0003677">
    <property type="term" value="F:DNA binding"/>
    <property type="evidence" value="ECO:0007669"/>
    <property type="project" value="UniProtKB-KW"/>
</dbReference>
<evidence type="ECO:0000256" key="1">
    <source>
        <dbReference type="ARBA" id="ARBA00023125"/>
    </source>
</evidence>
<protein>
    <submittedName>
        <fullName evidence="4">SgrR family transcriptional regulator</fullName>
    </submittedName>
</protein>
<gene>
    <name evidence="4" type="ORF">HPT30_20415</name>
</gene>
<dbReference type="PANTHER" id="PTHR30290:SF72">
    <property type="entry name" value="HTH-TYPE TRANSCRIPTIONAL REGULATOR SGRR"/>
    <property type="match status" value="1"/>
</dbReference>
<dbReference type="RefSeq" id="WP_175373170.1">
    <property type="nucleotide sequence ID" value="NZ_JABWCS010000216.1"/>
</dbReference>
<dbReference type="PANTHER" id="PTHR30290">
    <property type="entry name" value="PERIPLASMIC BINDING COMPONENT OF ABC TRANSPORTER"/>
    <property type="match status" value="1"/>
</dbReference>
<proteinExistence type="predicted"/>
<keyword evidence="1" id="KW-0238">DNA-binding</keyword>
<comment type="caution">
    <text evidence="4">The sequence shown here is derived from an EMBL/GenBank/DDBJ whole genome shotgun (WGS) entry which is preliminary data.</text>
</comment>
<evidence type="ECO:0000313" key="5">
    <source>
        <dbReference type="Proteomes" id="UP000564806"/>
    </source>
</evidence>
<dbReference type="Pfam" id="PF12793">
    <property type="entry name" value="SgrR_N"/>
    <property type="match status" value="1"/>
</dbReference>
<accession>A0A850EP06</accession>
<dbReference type="AlphaFoldDB" id="A0A850EP06"/>
<dbReference type="InterPro" id="IPR036390">
    <property type="entry name" value="WH_DNA-bd_sf"/>
</dbReference>
<dbReference type="Gene3D" id="3.10.105.10">
    <property type="entry name" value="Dipeptide-binding Protein, Domain 3"/>
    <property type="match status" value="1"/>
</dbReference>
<evidence type="ECO:0000259" key="2">
    <source>
        <dbReference type="Pfam" id="PF00496"/>
    </source>
</evidence>
<evidence type="ECO:0000259" key="3">
    <source>
        <dbReference type="Pfam" id="PF12793"/>
    </source>
</evidence>
<dbReference type="EMBL" id="JABWCS010000216">
    <property type="protein sequence ID" value="NUU62715.1"/>
    <property type="molecule type" value="Genomic_DNA"/>
</dbReference>
<evidence type="ECO:0000313" key="4">
    <source>
        <dbReference type="EMBL" id="NUU62715.1"/>
    </source>
</evidence>
<dbReference type="GO" id="GO:1904680">
    <property type="term" value="F:peptide transmembrane transporter activity"/>
    <property type="evidence" value="ECO:0007669"/>
    <property type="project" value="TreeGrafter"/>
</dbReference>
<dbReference type="Proteomes" id="UP000564806">
    <property type="component" value="Unassembled WGS sequence"/>
</dbReference>
<dbReference type="Gene3D" id="3.40.190.10">
    <property type="entry name" value="Periplasmic binding protein-like II"/>
    <property type="match status" value="1"/>
</dbReference>
<reference evidence="4" key="1">
    <citation type="submission" date="2020-06" db="EMBL/GenBank/DDBJ databases">
        <title>Paenibacillus sp. nov., isolated from soil.</title>
        <authorList>
            <person name="Seo Y.L."/>
        </authorList>
    </citation>
    <scope>NUCLEOTIDE SEQUENCE [LARGE SCALE GENOMIC DNA]</scope>
    <source>
        <strain evidence="4">JW14</strain>
    </source>
</reference>
<organism evidence="4 5">
    <name type="scientific">Paenibacillus agri</name>
    <dbReference type="NCBI Taxonomy" id="2744309"/>
    <lineage>
        <taxon>Bacteria</taxon>
        <taxon>Bacillati</taxon>
        <taxon>Bacillota</taxon>
        <taxon>Bacilli</taxon>
        <taxon>Bacillales</taxon>
        <taxon>Paenibacillaceae</taxon>
        <taxon>Paenibacillus</taxon>
    </lineage>
</organism>